<dbReference type="GO" id="GO:0003677">
    <property type="term" value="F:DNA binding"/>
    <property type="evidence" value="ECO:0007669"/>
    <property type="project" value="UniProtKB-KW"/>
</dbReference>
<dbReference type="GO" id="GO:0034618">
    <property type="term" value="F:arginine binding"/>
    <property type="evidence" value="ECO:0007669"/>
    <property type="project" value="InterPro"/>
</dbReference>
<sequence>MAKKERLDKIKEIIVSFTIGSQEELLNVLQSSGFDVTQATLSRDLKQLKVSKVPTANGYRYSLSSKVIDYGRSKAMPSKTSVSQGGILSVAFSGTLAIIKTHPGYASALAWSIDNYADERILGTIAGDDTIFLAINEKNSRKEIMGLLIEIFPELQTDI</sequence>
<name>A0A7W5H111_9PORP</name>
<dbReference type="SUPFAM" id="SSF46785">
    <property type="entry name" value="Winged helix' DNA-binding domain"/>
    <property type="match status" value="1"/>
</dbReference>
<dbReference type="AlphaFoldDB" id="A0A7W5H111"/>
<feature type="domain" description="Arginine repressor DNA-binding" evidence="10">
    <location>
        <begin position="1"/>
        <end position="64"/>
    </location>
</feature>
<dbReference type="UniPathway" id="UPA00068"/>
<keyword evidence="7 9" id="KW-0238">DNA-binding</keyword>
<dbReference type="GO" id="GO:0005737">
    <property type="term" value="C:cytoplasm"/>
    <property type="evidence" value="ECO:0007669"/>
    <property type="project" value="UniProtKB-SubCell"/>
</dbReference>
<evidence type="ECO:0000256" key="4">
    <source>
        <dbReference type="ARBA" id="ARBA00021148"/>
    </source>
</evidence>
<dbReference type="InterPro" id="IPR020899">
    <property type="entry name" value="Arg_repress_C"/>
</dbReference>
<dbReference type="Proteomes" id="UP000544222">
    <property type="component" value="Unassembled WGS sequence"/>
</dbReference>
<evidence type="ECO:0000313" key="13">
    <source>
        <dbReference type="Proteomes" id="UP000544222"/>
    </source>
</evidence>
<dbReference type="EMBL" id="JACHYB010000001">
    <property type="protein sequence ID" value="MBB3185882.1"/>
    <property type="molecule type" value="Genomic_DNA"/>
</dbReference>
<evidence type="ECO:0000256" key="2">
    <source>
        <dbReference type="ARBA" id="ARBA00005040"/>
    </source>
</evidence>
<dbReference type="SUPFAM" id="SSF55252">
    <property type="entry name" value="C-terminal domain of arginine repressor"/>
    <property type="match status" value="1"/>
</dbReference>
<comment type="caution">
    <text evidence="12">The sequence shown here is derived from an EMBL/GenBank/DDBJ whole genome shotgun (WGS) entry which is preliminary data.</text>
</comment>
<keyword evidence="9" id="KW-0678">Repressor</keyword>
<dbReference type="PRINTS" id="PR01467">
    <property type="entry name" value="ARGREPRESSOR"/>
</dbReference>
<dbReference type="GO" id="GO:0051259">
    <property type="term" value="P:protein complex oligomerization"/>
    <property type="evidence" value="ECO:0007669"/>
    <property type="project" value="InterPro"/>
</dbReference>
<dbReference type="InterPro" id="IPR001669">
    <property type="entry name" value="Arg_repress"/>
</dbReference>
<dbReference type="InterPro" id="IPR020900">
    <property type="entry name" value="Arg_repress_DNA-bd"/>
</dbReference>
<evidence type="ECO:0000256" key="9">
    <source>
        <dbReference type="HAMAP-Rule" id="MF_00173"/>
    </source>
</evidence>
<comment type="pathway">
    <text evidence="2 9">Amino-acid biosynthesis; L-arginine biosynthesis [regulation].</text>
</comment>
<evidence type="ECO:0000256" key="3">
    <source>
        <dbReference type="ARBA" id="ARBA00008316"/>
    </source>
</evidence>
<evidence type="ECO:0000256" key="6">
    <source>
        <dbReference type="ARBA" id="ARBA00023015"/>
    </source>
</evidence>
<dbReference type="InterPro" id="IPR036388">
    <property type="entry name" value="WH-like_DNA-bd_sf"/>
</dbReference>
<organism evidence="12 13">
    <name type="scientific">Microbacter margulisiae</name>
    <dbReference type="NCBI Taxonomy" id="1350067"/>
    <lineage>
        <taxon>Bacteria</taxon>
        <taxon>Pseudomonadati</taxon>
        <taxon>Bacteroidota</taxon>
        <taxon>Bacteroidia</taxon>
        <taxon>Bacteroidales</taxon>
        <taxon>Porphyromonadaceae</taxon>
        <taxon>Microbacter</taxon>
    </lineage>
</organism>
<comment type="similarity">
    <text evidence="3 9">Belongs to the ArgR family.</text>
</comment>
<evidence type="ECO:0000256" key="7">
    <source>
        <dbReference type="ARBA" id="ARBA00023125"/>
    </source>
</evidence>
<dbReference type="InterPro" id="IPR036251">
    <property type="entry name" value="Arg_repress_C_sf"/>
</dbReference>
<protein>
    <recommendedName>
        <fullName evidence="4 9">Arginine repressor</fullName>
    </recommendedName>
</protein>
<dbReference type="Gene3D" id="3.30.1360.40">
    <property type="match status" value="1"/>
</dbReference>
<keyword evidence="8 9" id="KW-0804">Transcription</keyword>
<dbReference type="GO" id="GO:0006526">
    <property type="term" value="P:L-arginine biosynthetic process"/>
    <property type="evidence" value="ECO:0007669"/>
    <property type="project" value="UniProtKB-UniPathway"/>
</dbReference>
<evidence type="ECO:0000259" key="10">
    <source>
        <dbReference type="Pfam" id="PF01316"/>
    </source>
</evidence>
<dbReference type="PANTHER" id="PTHR34471">
    <property type="entry name" value="ARGININE REPRESSOR"/>
    <property type="match status" value="1"/>
</dbReference>
<reference evidence="12 13" key="1">
    <citation type="submission" date="2020-08" db="EMBL/GenBank/DDBJ databases">
        <title>Genomic Encyclopedia of Type Strains, Phase IV (KMG-IV): sequencing the most valuable type-strain genomes for metagenomic binning, comparative biology and taxonomic classification.</title>
        <authorList>
            <person name="Goeker M."/>
        </authorList>
    </citation>
    <scope>NUCLEOTIDE SEQUENCE [LARGE SCALE GENOMIC DNA]</scope>
    <source>
        <strain evidence="12 13">DSM 27471</strain>
    </source>
</reference>
<keyword evidence="13" id="KW-1185">Reference proteome</keyword>
<keyword evidence="5 9" id="KW-0963">Cytoplasm</keyword>
<feature type="domain" description="Arginine repressor C-terminal" evidence="11">
    <location>
        <begin position="87"/>
        <end position="147"/>
    </location>
</feature>
<dbReference type="InterPro" id="IPR036390">
    <property type="entry name" value="WH_DNA-bd_sf"/>
</dbReference>
<dbReference type="HAMAP" id="MF_00173">
    <property type="entry name" value="Arg_repressor"/>
    <property type="match status" value="1"/>
</dbReference>
<dbReference type="Pfam" id="PF02863">
    <property type="entry name" value="Arg_repressor_C"/>
    <property type="match status" value="1"/>
</dbReference>
<dbReference type="PANTHER" id="PTHR34471:SF1">
    <property type="entry name" value="ARGININE REPRESSOR"/>
    <property type="match status" value="1"/>
</dbReference>
<dbReference type="GO" id="GO:1900079">
    <property type="term" value="P:regulation of arginine biosynthetic process"/>
    <property type="evidence" value="ECO:0007669"/>
    <property type="project" value="UniProtKB-UniRule"/>
</dbReference>
<dbReference type="Gene3D" id="1.10.10.10">
    <property type="entry name" value="Winged helix-like DNA-binding domain superfamily/Winged helix DNA-binding domain"/>
    <property type="match status" value="1"/>
</dbReference>
<gene>
    <name evidence="9" type="primary">argR</name>
    <name evidence="12" type="ORF">FHX64_000045</name>
</gene>
<keyword evidence="9" id="KW-0028">Amino-acid biosynthesis</keyword>
<dbReference type="GO" id="GO:0003700">
    <property type="term" value="F:DNA-binding transcription factor activity"/>
    <property type="evidence" value="ECO:0007669"/>
    <property type="project" value="UniProtKB-UniRule"/>
</dbReference>
<keyword evidence="9" id="KW-0055">Arginine biosynthesis</keyword>
<dbReference type="RefSeq" id="WP_183411836.1">
    <property type="nucleotide sequence ID" value="NZ_JACHYB010000001.1"/>
</dbReference>
<accession>A0A7W5H111</accession>
<keyword evidence="6 9" id="KW-0805">Transcription regulation</keyword>
<evidence type="ECO:0000259" key="11">
    <source>
        <dbReference type="Pfam" id="PF02863"/>
    </source>
</evidence>
<dbReference type="Pfam" id="PF01316">
    <property type="entry name" value="Arg_repressor"/>
    <property type="match status" value="1"/>
</dbReference>
<proteinExistence type="inferred from homology"/>
<comment type="subcellular location">
    <subcellularLocation>
        <location evidence="1 9">Cytoplasm</location>
    </subcellularLocation>
</comment>
<evidence type="ECO:0000256" key="5">
    <source>
        <dbReference type="ARBA" id="ARBA00022490"/>
    </source>
</evidence>
<evidence type="ECO:0000256" key="1">
    <source>
        <dbReference type="ARBA" id="ARBA00004496"/>
    </source>
</evidence>
<comment type="function">
    <text evidence="9">Regulates arginine biosynthesis genes.</text>
</comment>
<evidence type="ECO:0000313" key="12">
    <source>
        <dbReference type="EMBL" id="MBB3185882.1"/>
    </source>
</evidence>
<evidence type="ECO:0000256" key="8">
    <source>
        <dbReference type="ARBA" id="ARBA00023163"/>
    </source>
</evidence>